<dbReference type="STRING" id="52247.A0A4T0X6X9"/>
<dbReference type="FunFam" id="3.30.70.270:FF:000003">
    <property type="entry name" value="Transposon Ty3-G Gag-Pol polyprotein"/>
    <property type="match status" value="1"/>
</dbReference>
<evidence type="ECO:0000313" key="4">
    <source>
        <dbReference type="Proteomes" id="UP000307173"/>
    </source>
</evidence>
<dbReference type="CDD" id="cd01647">
    <property type="entry name" value="RT_LTR"/>
    <property type="match status" value="1"/>
</dbReference>
<evidence type="ECO:0000256" key="1">
    <source>
        <dbReference type="SAM" id="MobiDB-lite"/>
    </source>
</evidence>
<feature type="compositionally biased region" description="Low complexity" evidence="1">
    <location>
        <begin position="144"/>
        <end position="154"/>
    </location>
</feature>
<dbReference type="Gene3D" id="3.30.70.270">
    <property type="match status" value="1"/>
</dbReference>
<dbReference type="InterPro" id="IPR043502">
    <property type="entry name" value="DNA/RNA_pol_sf"/>
</dbReference>
<evidence type="ECO:0000313" key="3">
    <source>
        <dbReference type="EMBL" id="TID31306.1"/>
    </source>
</evidence>
<protein>
    <recommendedName>
        <fullName evidence="2">Reverse transcriptase domain-containing protein</fullName>
    </recommendedName>
</protein>
<dbReference type="SUPFAM" id="SSF50630">
    <property type="entry name" value="Acid proteases"/>
    <property type="match status" value="1"/>
</dbReference>
<dbReference type="CDD" id="cd00303">
    <property type="entry name" value="retropepsin_like"/>
    <property type="match status" value="1"/>
</dbReference>
<dbReference type="OrthoDB" id="4488294at2759"/>
<comment type="caution">
    <text evidence="3">The sequence shown here is derived from an EMBL/GenBank/DDBJ whole genome shotgun (WGS) entry which is preliminary data.</text>
</comment>
<dbReference type="Gene3D" id="2.40.70.10">
    <property type="entry name" value="Acid Proteases"/>
    <property type="match status" value="1"/>
</dbReference>
<feature type="region of interest" description="Disordered" evidence="1">
    <location>
        <begin position="92"/>
        <end position="162"/>
    </location>
</feature>
<dbReference type="SUPFAM" id="SSF56672">
    <property type="entry name" value="DNA/RNA polymerases"/>
    <property type="match status" value="1"/>
</dbReference>
<keyword evidence="4" id="KW-1185">Reference proteome</keyword>
<dbReference type="InterPro" id="IPR043128">
    <property type="entry name" value="Rev_trsase/Diguanyl_cyclase"/>
</dbReference>
<dbReference type="InterPro" id="IPR053134">
    <property type="entry name" value="RNA-dir_DNA_polymerase"/>
</dbReference>
<dbReference type="Pfam" id="PF13975">
    <property type="entry name" value="gag-asp_proteas"/>
    <property type="match status" value="1"/>
</dbReference>
<dbReference type="PANTHER" id="PTHR24559:SF444">
    <property type="entry name" value="REVERSE TRANSCRIPTASE DOMAIN-CONTAINING PROTEIN"/>
    <property type="match status" value="1"/>
</dbReference>
<dbReference type="Pfam" id="PF00078">
    <property type="entry name" value="RVT_1"/>
    <property type="match status" value="1"/>
</dbReference>
<reference evidence="3 4" key="1">
    <citation type="journal article" date="2019" name="Front. Genet.">
        <title>Whole-Genome Sequencing of the Opportunistic Yeast Pathogen Candida inconspicua Uncovers Its Hybrid Origin.</title>
        <authorList>
            <person name="Mixao V."/>
            <person name="Hansen A.P."/>
            <person name="Saus E."/>
            <person name="Boekhout T."/>
            <person name="Lass-Florl C."/>
            <person name="Gabaldon T."/>
        </authorList>
    </citation>
    <scope>NUCLEOTIDE SEQUENCE [LARGE SCALE GENOMIC DNA]</scope>
    <source>
        <strain evidence="3 4">CBS 180</strain>
    </source>
</reference>
<feature type="compositionally biased region" description="Polar residues" evidence="1">
    <location>
        <begin position="92"/>
        <end position="105"/>
    </location>
</feature>
<organism evidence="3 4">
    <name type="scientific">Pichia inconspicua</name>
    <dbReference type="NCBI Taxonomy" id="52247"/>
    <lineage>
        <taxon>Eukaryota</taxon>
        <taxon>Fungi</taxon>
        <taxon>Dikarya</taxon>
        <taxon>Ascomycota</taxon>
        <taxon>Saccharomycotina</taxon>
        <taxon>Pichiomycetes</taxon>
        <taxon>Pichiales</taxon>
        <taxon>Pichiaceae</taxon>
        <taxon>Pichia</taxon>
    </lineage>
</organism>
<name>A0A4T0X6X9_9ASCO</name>
<dbReference type="PANTHER" id="PTHR24559">
    <property type="entry name" value="TRANSPOSON TY3-I GAG-POL POLYPROTEIN"/>
    <property type="match status" value="1"/>
</dbReference>
<feature type="domain" description="Reverse transcriptase" evidence="2">
    <location>
        <begin position="317"/>
        <end position="554"/>
    </location>
</feature>
<sequence length="593" mass="68255">MFQTYHNKFFKSSVPNASKLQGFVHYWRVHAIYLLIQHIDSHFPFYLEYGPFSHLQYKKFLQDHYNHDIQEFIHFIGEAKEFNTLFDAQIESPTTENPQPVSAWNSGPKRKRNWNQQSMHPDRLKLLTGTNLEPIQNPKVPVEPDTAPDTAPTTTPTPTPQPTMEVLNNSNFVSFNHAPYLLVEFSADNETTSIPALVDTGFTNSFITEDLMKHLGYPRIRDYHYETITIQTMTGQKEIPGYFANLSFAIDDQAYQHQFIVLPEFHHRVLLGYDFLLTNNISLEHAITKPAKETLQALPTTIDVAQSISTIDNPMQSNPYLERALRSYTTTPFELPPHRPDDYEFKFLKPLHTVPPGHIIHYSLTDKTFLQQEIDNLLEKQLIKKCAATNHYTTPFVAKGKKPRMVIDYWALNAVTEPLPPSVPTFRELSVNLSGTVLSALDLSSAYHHLRLKPTTASATTFRFNNQFYSWEVLPFGLTNAPEVFSRFLSKLLEPLHDFTRVYLDDILVFSKDAATHQDHLQQIFELLSAENLHLNLEKSKFFQNSIEWVGHLFVASNNGQIKLYTPLTLPSQPFKISLDQKRQKKFKCISAT</sequence>
<gene>
    <name evidence="3" type="ORF">CANINC_000094</name>
</gene>
<dbReference type="Proteomes" id="UP000307173">
    <property type="component" value="Unassembled WGS sequence"/>
</dbReference>
<proteinExistence type="predicted"/>
<accession>A0A4T0X6X9</accession>
<dbReference type="Gene3D" id="3.10.10.10">
    <property type="entry name" value="HIV Type 1 Reverse Transcriptase, subunit A, domain 1"/>
    <property type="match status" value="1"/>
</dbReference>
<dbReference type="InterPro" id="IPR021109">
    <property type="entry name" value="Peptidase_aspartic_dom_sf"/>
</dbReference>
<dbReference type="PROSITE" id="PS50878">
    <property type="entry name" value="RT_POL"/>
    <property type="match status" value="1"/>
</dbReference>
<dbReference type="InterPro" id="IPR000477">
    <property type="entry name" value="RT_dom"/>
</dbReference>
<evidence type="ECO:0000259" key="2">
    <source>
        <dbReference type="PROSITE" id="PS50878"/>
    </source>
</evidence>
<dbReference type="EMBL" id="SELW01000021">
    <property type="protein sequence ID" value="TID31306.1"/>
    <property type="molecule type" value="Genomic_DNA"/>
</dbReference>
<dbReference type="AlphaFoldDB" id="A0A4T0X6X9"/>